<dbReference type="GO" id="GO:0016747">
    <property type="term" value="F:acyltransferase activity, transferring groups other than amino-acyl groups"/>
    <property type="evidence" value="ECO:0007669"/>
    <property type="project" value="InterPro"/>
</dbReference>
<sequence>MLNSQNNSQNNHPLPPGYSIRLATDEDIRKLNNNINIPILIGTFLGCLVISIPIIQIVIQQSLQNWENMQRAILYETGTRRNTPTIEDLYQIIINLGIDKFFLGITTSLAIGRGIYLLLQSLFPQSKHKFQRWVAEYKGKIIGQAILERKRSYTLLIYICVNSSHWWQGIGSCLVWNSIKDAKKPLYLTCRPGLKPFYQRFGFVSVPNFEQPVEFRRYNLGCVMVLLNKAILPLERRQSQYPLPANHSITSFDNIWMRWQVYKQLWSSQVFKQWRFYILNFIAVIYIPLILILVAIWNILITWDISWLAGIISIIALLTPIFTIFIYWQEWRVEINNNTVAYAHLSCRLKYSILYCLYAENSPLLQQISQAFLERLSRRIQLPIYLVCSRQEAKLYTQLGFFPISQQLLPFELQIIRFQHYVALKYTAPINTQTEQ</sequence>
<reference evidence="3" key="1">
    <citation type="submission" date="2018-12" db="EMBL/GenBank/DDBJ databases">
        <authorList>
            <person name="Will S."/>
            <person name="Neumann-Schaal M."/>
            <person name="Henke P."/>
        </authorList>
    </citation>
    <scope>NUCLEOTIDE SEQUENCE</scope>
    <source>
        <strain evidence="3">PCC 7102</strain>
    </source>
</reference>
<accession>A0A433UZC2</accession>
<evidence type="ECO:0000313" key="4">
    <source>
        <dbReference type="Proteomes" id="UP000271624"/>
    </source>
</evidence>
<keyword evidence="1" id="KW-0812">Transmembrane</keyword>
<proteinExistence type="predicted"/>
<evidence type="ECO:0000259" key="2">
    <source>
        <dbReference type="PROSITE" id="PS51186"/>
    </source>
</evidence>
<name>A0A433UZC2_9CYAN</name>
<gene>
    <name evidence="3" type="ORF">DSM106972_078520</name>
</gene>
<keyword evidence="1" id="KW-1133">Transmembrane helix</keyword>
<dbReference type="Pfam" id="PF00583">
    <property type="entry name" value="Acetyltransf_1"/>
    <property type="match status" value="1"/>
</dbReference>
<feature type="transmembrane region" description="Helical" evidence="1">
    <location>
        <begin position="305"/>
        <end position="328"/>
    </location>
</feature>
<dbReference type="RefSeq" id="WP_201800846.1">
    <property type="nucleotide sequence ID" value="NZ_RSCL01000027.1"/>
</dbReference>
<comment type="caution">
    <text evidence="3">The sequence shown here is derived from an EMBL/GenBank/DDBJ whole genome shotgun (WGS) entry which is preliminary data.</text>
</comment>
<keyword evidence="1" id="KW-0472">Membrane</keyword>
<feature type="transmembrane region" description="Helical" evidence="1">
    <location>
        <begin position="276"/>
        <end position="299"/>
    </location>
</feature>
<feature type="transmembrane region" description="Helical" evidence="1">
    <location>
        <begin position="101"/>
        <end position="119"/>
    </location>
</feature>
<evidence type="ECO:0000313" key="3">
    <source>
        <dbReference type="EMBL" id="RUS99150.1"/>
    </source>
</evidence>
<feature type="domain" description="N-acetyltransferase" evidence="2">
    <location>
        <begin position="73"/>
        <end position="229"/>
    </location>
</feature>
<dbReference type="InterPro" id="IPR016181">
    <property type="entry name" value="Acyl_CoA_acyltransferase"/>
</dbReference>
<feature type="transmembrane region" description="Helical" evidence="1">
    <location>
        <begin position="39"/>
        <end position="59"/>
    </location>
</feature>
<organism evidence="3 4">
    <name type="scientific">Dulcicalothrix desertica PCC 7102</name>
    <dbReference type="NCBI Taxonomy" id="232991"/>
    <lineage>
        <taxon>Bacteria</taxon>
        <taxon>Bacillati</taxon>
        <taxon>Cyanobacteriota</taxon>
        <taxon>Cyanophyceae</taxon>
        <taxon>Nostocales</taxon>
        <taxon>Calotrichaceae</taxon>
        <taxon>Dulcicalothrix</taxon>
    </lineage>
</organism>
<dbReference type="Proteomes" id="UP000271624">
    <property type="component" value="Unassembled WGS sequence"/>
</dbReference>
<dbReference type="Gene3D" id="3.40.630.30">
    <property type="match status" value="1"/>
</dbReference>
<protein>
    <recommendedName>
        <fullName evidence="2">N-acetyltransferase domain-containing protein</fullName>
    </recommendedName>
</protein>
<dbReference type="SUPFAM" id="SSF55729">
    <property type="entry name" value="Acyl-CoA N-acyltransferases (Nat)"/>
    <property type="match status" value="1"/>
</dbReference>
<dbReference type="InterPro" id="IPR000182">
    <property type="entry name" value="GNAT_dom"/>
</dbReference>
<reference evidence="3" key="2">
    <citation type="journal article" date="2019" name="Genome Biol. Evol.">
        <title>Day and night: Metabolic profiles and evolutionary relationships of six axenic non-marine cyanobacteria.</title>
        <authorList>
            <person name="Will S.E."/>
            <person name="Henke P."/>
            <person name="Boedeker C."/>
            <person name="Huang S."/>
            <person name="Brinkmann H."/>
            <person name="Rohde M."/>
            <person name="Jarek M."/>
            <person name="Friedl T."/>
            <person name="Seufert S."/>
            <person name="Schumacher M."/>
            <person name="Overmann J."/>
            <person name="Neumann-Schaal M."/>
            <person name="Petersen J."/>
        </authorList>
    </citation>
    <scope>NUCLEOTIDE SEQUENCE [LARGE SCALE GENOMIC DNA]</scope>
    <source>
        <strain evidence="3">PCC 7102</strain>
    </source>
</reference>
<dbReference type="PROSITE" id="PS51186">
    <property type="entry name" value="GNAT"/>
    <property type="match status" value="1"/>
</dbReference>
<dbReference type="AlphaFoldDB" id="A0A433UZC2"/>
<dbReference type="EMBL" id="RSCL01000027">
    <property type="protein sequence ID" value="RUS99150.1"/>
    <property type="molecule type" value="Genomic_DNA"/>
</dbReference>
<keyword evidence="4" id="KW-1185">Reference proteome</keyword>
<dbReference type="CDD" id="cd04301">
    <property type="entry name" value="NAT_SF"/>
    <property type="match status" value="1"/>
</dbReference>
<evidence type="ECO:0000256" key="1">
    <source>
        <dbReference type="SAM" id="Phobius"/>
    </source>
</evidence>